<feature type="region of interest" description="Disordered" evidence="2">
    <location>
        <begin position="953"/>
        <end position="1009"/>
    </location>
</feature>
<gene>
    <name evidence="4" type="ORF">H9644_19095</name>
</gene>
<comment type="caution">
    <text evidence="4">The sequence shown here is derived from an EMBL/GenBank/DDBJ whole genome shotgun (WGS) entry which is preliminary data.</text>
</comment>
<feature type="domain" description="Autotransporter" evidence="3">
    <location>
        <begin position="1045"/>
        <end position="1333"/>
    </location>
</feature>
<dbReference type="PROSITE" id="PS51208">
    <property type="entry name" value="AUTOTRANSPORTER"/>
    <property type="match status" value="1"/>
</dbReference>
<dbReference type="CDD" id="cd01344">
    <property type="entry name" value="PL2_Passenger_AT"/>
    <property type="match status" value="1"/>
</dbReference>
<keyword evidence="5" id="KW-1185">Reference proteome</keyword>
<dbReference type="Pfam" id="PF13018">
    <property type="entry name" value="ESPR"/>
    <property type="match status" value="1"/>
</dbReference>
<dbReference type="InterPro" id="IPR024973">
    <property type="entry name" value="ESPR"/>
</dbReference>
<evidence type="ECO:0000259" key="3">
    <source>
        <dbReference type="PROSITE" id="PS51208"/>
    </source>
</evidence>
<feature type="compositionally biased region" description="Pro residues" evidence="2">
    <location>
        <begin position="967"/>
        <end position="999"/>
    </location>
</feature>
<dbReference type="SUPFAM" id="SSF103515">
    <property type="entry name" value="Autotransporter"/>
    <property type="match status" value="1"/>
</dbReference>
<dbReference type="InterPro" id="IPR005546">
    <property type="entry name" value="Autotransporte_beta"/>
</dbReference>
<dbReference type="Pfam" id="PF18883">
    <property type="entry name" value="AC_1"/>
    <property type="match status" value="1"/>
</dbReference>
<keyword evidence="1" id="KW-0843">Virulence</keyword>
<evidence type="ECO:0000256" key="2">
    <source>
        <dbReference type="SAM" id="MobiDB-lite"/>
    </source>
</evidence>
<dbReference type="Proteomes" id="UP000605603">
    <property type="component" value="Unassembled WGS sequence"/>
</dbReference>
<evidence type="ECO:0000313" key="5">
    <source>
        <dbReference type="Proteomes" id="UP000605603"/>
    </source>
</evidence>
<dbReference type="Pfam" id="PF03797">
    <property type="entry name" value="Autotransporter"/>
    <property type="match status" value="1"/>
</dbReference>
<dbReference type="InterPro" id="IPR011050">
    <property type="entry name" value="Pectin_lyase_fold/virulence"/>
</dbReference>
<accession>A0ABR8THV6</accession>
<evidence type="ECO:0000313" key="4">
    <source>
        <dbReference type="EMBL" id="MBD7975120.1"/>
    </source>
</evidence>
<dbReference type="EMBL" id="JACSQI010000015">
    <property type="protein sequence ID" value="MBD7975120.1"/>
    <property type="molecule type" value="Genomic_DNA"/>
</dbReference>
<dbReference type="Gene3D" id="2.40.128.130">
    <property type="entry name" value="Autotransporter beta-domain"/>
    <property type="match status" value="1"/>
</dbReference>
<sequence length="1333" mass="141483">MNKIYRLKWNRSRNCWSVCSELGSKIKGKKSRAVLISAISLYSSLAFSGDFIVNQDQTVDYGKADQNIDYRITVTDNANLVINVTDTSRPRFTLNSGGGLDITGGKVYINGQLDVLLKGTGFLNVSNAGSELYADDLYDSNSGSRHDRGYFNVSNGGKIHVKGTSRLTYTQGNVSGEGSQVNSETFFMGVFSSYGGNQYLSVNNGGEVNASKQISLGYYNQNSDTTLAVSEGGKISAPTISLSTNSELALGAQEGSDAKAAGIIDAEKIEFVWASTSEKKITLNHTDKNATISADIVSGSEGLGYINALNGTTYLTGDNSAFSGKVKIEQNGALGITQNIGTAEINNRGKLHLKADDSMTFANKISGNGTISIDGGTVELTGNNNSFYGYIDVASDAVAVISEDKNIGRAELDVDGKLQINANKDWVFDNDLEGRGIVEINMGNHEFSFDEFAYTDWFQGSLAFQNTTFNLEKNAEFLQRGGITAGQGSQITVGKGAHSISTLGFSGGTVDFGALTAGAQMTEGTVNVSKTLDLRGEGVIQVSDSNVVSSVSRDIDSALSLTEVDDGNSAIKLVDAQGAEVLGDAGNLQLQDKNGQILSSSAQRDIQQNGQTAAVGTYDYRLTSGVNNDGLYIGYGLTQLDLQATDSDALVLSANGKSENAADLSAKITGSGDLAFSSQKGQTVSLSNKDNDYTGITDLRSGTLLLNNDNVLGNTRELRLAAETELDMNGHSQTVDTLNGSADSLLNLNGGSLTLANGGTSAGSLTGNGELNIQDGTLDLAGDNSNLTANMNIAGSANVLVSHAQGLGGANVENNGTLVLNNKGEKRATAPVNYTLGGNLTNNGTLMTGVSGQQAGNALVVKGNYHGDNGRLVMNTALNGDDSVTDKLVVEGDTSGTTSVTVNNAGGTGAKTLNGIELIHVDGKSEGEFVQAGRIVAGAYDYTLARGQGANSGNWYLTSGGDSAEPQPEPEPMPNPEPNPNPTPTPEPTPTPTPEPTPGPDLNVDNDLRPEAGSYIANLAAANAMFTTRLHERLGNTYYTDMVTGEQKQTSMWMRHEGGHNKWRDGSGQLKTQSNRYVLQLGGDIAQWSQNGSDRWHVGVMAGYGNSDSKTISSRTGYRSKASVNGYSTGLYATWYADDESHNGAYLDSWAQYSWFDNTVKGDDLQSESYKSKGFTASLETGYKHKLAEFNGSQGTRNEWYVQPQAQVTWMGVKADKHRESNGTLVDSSGDGNIQTRLGVKTWLKSHHKMDDGKSREFQPFVEVNWLHNSKDFSTSMDGVSVTQDGARNIAEIKTGVEGQLNANLNVWGNVGVQVADKGYNDTSAMIGVKWQF</sequence>
<dbReference type="InterPro" id="IPR043990">
    <property type="entry name" value="AC_1"/>
</dbReference>
<dbReference type="Gene3D" id="2.160.20.20">
    <property type="match status" value="1"/>
</dbReference>
<dbReference type="InterPro" id="IPR006315">
    <property type="entry name" value="OM_autotransptr_brl_dom"/>
</dbReference>
<dbReference type="SMART" id="SM00869">
    <property type="entry name" value="Autotransporter"/>
    <property type="match status" value="1"/>
</dbReference>
<protein>
    <submittedName>
        <fullName evidence="4">Autotransporter outer membrane beta-barrel domain-containing protein</fullName>
    </submittedName>
</protein>
<dbReference type="InterPro" id="IPR012332">
    <property type="entry name" value="Autotransporter_pectin_lyase_C"/>
</dbReference>
<dbReference type="SUPFAM" id="SSF51126">
    <property type="entry name" value="Pectin lyase-like"/>
    <property type="match status" value="2"/>
</dbReference>
<dbReference type="NCBIfam" id="TIGR01414">
    <property type="entry name" value="autotrans_barl"/>
    <property type="match status" value="1"/>
</dbReference>
<evidence type="ECO:0000256" key="1">
    <source>
        <dbReference type="ARBA" id="ARBA00023026"/>
    </source>
</evidence>
<dbReference type="PANTHER" id="PTHR12338">
    <property type="entry name" value="AUTOTRANSPORTER"/>
    <property type="match status" value="1"/>
</dbReference>
<dbReference type="RefSeq" id="WP_191776034.1">
    <property type="nucleotide sequence ID" value="NZ_JACSQI010000015.1"/>
</dbReference>
<reference evidence="4 5" key="1">
    <citation type="submission" date="2020-08" db="EMBL/GenBank/DDBJ databases">
        <title>A Genomic Blueprint of the Chicken Gut Microbiome.</title>
        <authorList>
            <person name="Gilroy R."/>
            <person name="Ravi A."/>
            <person name="Getino M."/>
            <person name="Pursley I."/>
            <person name="Horton D.L."/>
            <person name="Alikhan N.-F."/>
            <person name="Baker D."/>
            <person name="Gharbi K."/>
            <person name="Hall N."/>
            <person name="Watson M."/>
            <person name="Adriaenssens E.M."/>
            <person name="Foster-Nyarko E."/>
            <person name="Jarju S."/>
            <person name="Secka A."/>
            <person name="Antonio M."/>
            <person name="Oren A."/>
            <person name="Chaudhuri R."/>
            <person name="La Ragione R.M."/>
            <person name="Hildebrand F."/>
            <person name="Pallen M.J."/>
        </authorList>
    </citation>
    <scope>NUCLEOTIDE SEQUENCE [LARGE SCALE GENOMIC DNA]</scope>
    <source>
        <strain evidence="4 5">Sa2BVA5</strain>
    </source>
</reference>
<name>A0ABR8THV6_9ESCH</name>
<dbReference type="PANTHER" id="PTHR12338:SF5">
    <property type="entry name" value="ANTIGEN 43-RELATED"/>
    <property type="match status" value="1"/>
</dbReference>
<dbReference type="InterPro" id="IPR050909">
    <property type="entry name" value="Bact_Autotransporter_VF"/>
</dbReference>
<organism evidence="4 5">
    <name type="scientific">Escherichia whittamii</name>
    <dbReference type="NCBI Taxonomy" id="2762229"/>
    <lineage>
        <taxon>Bacteria</taxon>
        <taxon>Pseudomonadati</taxon>
        <taxon>Pseudomonadota</taxon>
        <taxon>Gammaproteobacteria</taxon>
        <taxon>Enterobacterales</taxon>
        <taxon>Enterobacteriaceae</taxon>
        <taxon>Escherichia</taxon>
    </lineage>
</organism>
<dbReference type="InterPro" id="IPR036709">
    <property type="entry name" value="Autotransporte_beta_dom_sf"/>
</dbReference>
<proteinExistence type="predicted"/>